<dbReference type="STRING" id="1448320.A0A319CTQ2"/>
<name>A0A319CTQ2_9EURO</name>
<proteinExistence type="predicted"/>
<dbReference type="InterPro" id="IPR011009">
    <property type="entry name" value="Kinase-like_dom_sf"/>
</dbReference>
<dbReference type="Gene3D" id="3.90.1200.10">
    <property type="match status" value="1"/>
</dbReference>
<dbReference type="InterPro" id="IPR002575">
    <property type="entry name" value="Aminoglycoside_PTrfase"/>
</dbReference>
<dbReference type="InterPro" id="IPR051678">
    <property type="entry name" value="AGP_Transferase"/>
</dbReference>
<dbReference type="Pfam" id="PF01636">
    <property type="entry name" value="APH"/>
    <property type="match status" value="1"/>
</dbReference>
<dbReference type="PANTHER" id="PTHR21310:SF15">
    <property type="entry name" value="AMINOGLYCOSIDE PHOSPHOTRANSFERASE DOMAIN-CONTAINING PROTEIN"/>
    <property type="match status" value="1"/>
</dbReference>
<reference evidence="2 3" key="1">
    <citation type="submission" date="2018-02" db="EMBL/GenBank/DDBJ databases">
        <title>The genomes of Aspergillus section Nigri reveals drivers in fungal speciation.</title>
        <authorList>
            <consortium name="DOE Joint Genome Institute"/>
            <person name="Vesth T.C."/>
            <person name="Nybo J."/>
            <person name="Theobald S."/>
            <person name="Brandl J."/>
            <person name="Frisvad J.C."/>
            <person name="Nielsen K.F."/>
            <person name="Lyhne E.K."/>
            <person name="Kogle M.E."/>
            <person name="Kuo A."/>
            <person name="Riley R."/>
            <person name="Clum A."/>
            <person name="Nolan M."/>
            <person name="Lipzen A."/>
            <person name="Salamov A."/>
            <person name="Henrissat B."/>
            <person name="Wiebenga A."/>
            <person name="De vries R.P."/>
            <person name="Grigoriev I.V."/>
            <person name="Mortensen U.H."/>
            <person name="Andersen M.R."/>
            <person name="Baker S.E."/>
        </authorList>
    </citation>
    <scope>NUCLEOTIDE SEQUENCE [LARGE SCALE GENOMIC DNA]</scope>
    <source>
        <strain evidence="2 3">CBS 707.79</strain>
    </source>
</reference>
<feature type="domain" description="Aminoglycoside phosphotransferase" evidence="1">
    <location>
        <begin position="205"/>
        <end position="386"/>
    </location>
</feature>
<keyword evidence="3" id="KW-1185">Reference proteome</keyword>
<dbReference type="CDD" id="cd05120">
    <property type="entry name" value="APH_ChoK_like"/>
    <property type="match status" value="1"/>
</dbReference>
<protein>
    <recommendedName>
        <fullName evidence="1">Aminoglycoside phosphotransferase domain-containing protein</fullName>
    </recommendedName>
</protein>
<organism evidence="2 3">
    <name type="scientific">Aspergillus ellipticus CBS 707.79</name>
    <dbReference type="NCBI Taxonomy" id="1448320"/>
    <lineage>
        <taxon>Eukaryota</taxon>
        <taxon>Fungi</taxon>
        <taxon>Dikarya</taxon>
        <taxon>Ascomycota</taxon>
        <taxon>Pezizomycotina</taxon>
        <taxon>Eurotiomycetes</taxon>
        <taxon>Eurotiomycetidae</taxon>
        <taxon>Eurotiales</taxon>
        <taxon>Aspergillaceae</taxon>
        <taxon>Aspergillus</taxon>
        <taxon>Aspergillus subgen. Circumdati</taxon>
    </lineage>
</organism>
<dbReference type="AlphaFoldDB" id="A0A319CTQ2"/>
<evidence type="ECO:0000259" key="1">
    <source>
        <dbReference type="Pfam" id="PF01636"/>
    </source>
</evidence>
<dbReference type="SUPFAM" id="SSF56112">
    <property type="entry name" value="Protein kinase-like (PK-like)"/>
    <property type="match status" value="1"/>
</dbReference>
<evidence type="ECO:0000313" key="2">
    <source>
        <dbReference type="EMBL" id="PYH87751.1"/>
    </source>
</evidence>
<dbReference type="VEuPathDB" id="FungiDB:BO71DRAFT_404391"/>
<dbReference type="Proteomes" id="UP000247810">
    <property type="component" value="Unassembled WGS sequence"/>
</dbReference>
<sequence length="428" mass="49344">MGDATLSISLSNTDAAQWNRELMLAFQVALERNPAADLMSMFPEPYLREHRKAQYNGLSYAGKINYGTLNALYSEFEHDPEVNLLDEFPINYTRRIKMATGPRVDTKPEISAPPEFRKRLDLAETATIVHPLSEEAVALLSQYSTEWLETQSRDAQKSLISALNRLIWDSPKLWESHIRGIVVKCTEEIVAKVVWGNRDYTEYTSLQYLMREAPDIPAPRPHGLIAFGPFRVLFMSYVPEMTLTEAWPNMSHEERQSIQHQLNDIFHRLRSIRQDAGKTLGGVCGEGAKDLRVDERGLFKDISKTKEFDELQFSARHHGSSTYVRLLRSLLEHDRSTLMEKSVFTHGDVRPDNIMVKQDGDRYTVTGIIDWEFSGFYPPYYECTALTRTLSLVDEEDWYLYLPEIIAPSTFPTRWLADRLWTIHLNTT</sequence>
<accession>A0A319CTQ2</accession>
<dbReference type="PANTHER" id="PTHR21310">
    <property type="entry name" value="AMINOGLYCOSIDE PHOSPHOTRANSFERASE-RELATED-RELATED"/>
    <property type="match status" value="1"/>
</dbReference>
<gene>
    <name evidence="2" type="ORF">BO71DRAFT_404391</name>
</gene>
<dbReference type="OrthoDB" id="2906425at2759"/>
<evidence type="ECO:0000313" key="3">
    <source>
        <dbReference type="Proteomes" id="UP000247810"/>
    </source>
</evidence>
<dbReference type="EMBL" id="KZ826177">
    <property type="protein sequence ID" value="PYH87751.1"/>
    <property type="molecule type" value="Genomic_DNA"/>
</dbReference>